<dbReference type="Pfam" id="PF00383">
    <property type="entry name" value="dCMP_cyt_deam_1"/>
    <property type="match status" value="1"/>
</dbReference>
<reference evidence="2" key="1">
    <citation type="submission" date="2021-01" db="EMBL/GenBank/DDBJ databases">
        <title>Whole genome shotgun sequence of Virgisporangium ochraceum NBRC 16418.</title>
        <authorList>
            <person name="Komaki H."/>
            <person name="Tamura T."/>
        </authorList>
    </citation>
    <scope>NUCLEOTIDE SEQUENCE</scope>
    <source>
        <strain evidence="2">NBRC 16418</strain>
    </source>
</reference>
<gene>
    <name evidence="2" type="ORF">Voc01_024920</name>
</gene>
<dbReference type="InterPro" id="IPR002125">
    <property type="entry name" value="CMP_dCMP_dom"/>
</dbReference>
<dbReference type="Gene3D" id="3.40.140.10">
    <property type="entry name" value="Cytidine Deaminase, domain 2"/>
    <property type="match status" value="1"/>
</dbReference>
<sequence>MNEGELLREAVRLAAENADAGQLPFGALVVQRGVVIASGVNTALRDHDPSAHAEVAAIRAACRALGTLHLGGATVVSSCEPCAVCHSVAAISGVDRIVYAAPKELVPDLGYPAPPDPTDLAGRMQASMRALAPEQIVHVETEGAGEPFARYRP</sequence>
<dbReference type="RefSeq" id="WP_203927530.1">
    <property type="nucleotide sequence ID" value="NZ_BOPH01000027.1"/>
</dbReference>
<evidence type="ECO:0000313" key="3">
    <source>
        <dbReference type="Proteomes" id="UP000635606"/>
    </source>
</evidence>
<name>A0A8J3ZSI7_9ACTN</name>
<dbReference type="PROSITE" id="PS51747">
    <property type="entry name" value="CYT_DCMP_DEAMINASES_2"/>
    <property type="match status" value="1"/>
</dbReference>
<evidence type="ECO:0000259" key="1">
    <source>
        <dbReference type="PROSITE" id="PS51747"/>
    </source>
</evidence>
<keyword evidence="3" id="KW-1185">Reference proteome</keyword>
<feature type="domain" description="CMP/dCMP-type deaminase" evidence="1">
    <location>
        <begin position="1"/>
        <end position="113"/>
    </location>
</feature>
<dbReference type="PANTHER" id="PTHR11079:SF161">
    <property type="entry name" value="CMP_DCMP-TYPE DEAMINASE DOMAIN-CONTAINING PROTEIN"/>
    <property type="match status" value="1"/>
</dbReference>
<proteinExistence type="predicted"/>
<protein>
    <recommendedName>
        <fullName evidence="1">CMP/dCMP-type deaminase domain-containing protein</fullName>
    </recommendedName>
</protein>
<accession>A0A8J3ZSI7</accession>
<evidence type="ECO:0000313" key="2">
    <source>
        <dbReference type="EMBL" id="GIJ67575.1"/>
    </source>
</evidence>
<dbReference type="InterPro" id="IPR016193">
    <property type="entry name" value="Cytidine_deaminase-like"/>
</dbReference>
<dbReference type="Proteomes" id="UP000635606">
    <property type="component" value="Unassembled WGS sequence"/>
</dbReference>
<dbReference type="PANTHER" id="PTHR11079">
    <property type="entry name" value="CYTOSINE DEAMINASE FAMILY MEMBER"/>
    <property type="match status" value="1"/>
</dbReference>
<dbReference type="CDD" id="cd01285">
    <property type="entry name" value="nucleoside_deaminase"/>
    <property type="match status" value="1"/>
</dbReference>
<dbReference type="SUPFAM" id="SSF53927">
    <property type="entry name" value="Cytidine deaminase-like"/>
    <property type="match status" value="1"/>
</dbReference>
<dbReference type="AlphaFoldDB" id="A0A8J3ZSI7"/>
<dbReference type="GO" id="GO:0006152">
    <property type="term" value="P:purine nucleoside catabolic process"/>
    <property type="evidence" value="ECO:0007669"/>
    <property type="project" value="TreeGrafter"/>
</dbReference>
<dbReference type="EMBL" id="BOPH01000027">
    <property type="protein sequence ID" value="GIJ67575.1"/>
    <property type="molecule type" value="Genomic_DNA"/>
</dbReference>
<comment type="caution">
    <text evidence="2">The sequence shown here is derived from an EMBL/GenBank/DDBJ whole genome shotgun (WGS) entry which is preliminary data.</text>
</comment>
<organism evidence="2 3">
    <name type="scientific">Virgisporangium ochraceum</name>
    <dbReference type="NCBI Taxonomy" id="65505"/>
    <lineage>
        <taxon>Bacteria</taxon>
        <taxon>Bacillati</taxon>
        <taxon>Actinomycetota</taxon>
        <taxon>Actinomycetes</taxon>
        <taxon>Micromonosporales</taxon>
        <taxon>Micromonosporaceae</taxon>
        <taxon>Virgisporangium</taxon>
    </lineage>
</organism>
<dbReference type="GO" id="GO:0047974">
    <property type="term" value="F:guanosine deaminase activity"/>
    <property type="evidence" value="ECO:0007669"/>
    <property type="project" value="TreeGrafter"/>
</dbReference>